<dbReference type="GO" id="GO:0022857">
    <property type="term" value="F:transmembrane transporter activity"/>
    <property type="evidence" value="ECO:0007669"/>
    <property type="project" value="InterPro"/>
</dbReference>
<dbReference type="GO" id="GO:0005886">
    <property type="term" value="C:plasma membrane"/>
    <property type="evidence" value="ECO:0007669"/>
    <property type="project" value="UniProtKB-SubCell"/>
</dbReference>
<feature type="transmembrane region" description="Helical" evidence="5">
    <location>
        <begin position="105"/>
        <end position="127"/>
    </location>
</feature>
<dbReference type="InterPro" id="IPR005829">
    <property type="entry name" value="Sugar_transporter_CS"/>
</dbReference>
<evidence type="ECO:0000256" key="2">
    <source>
        <dbReference type="ARBA" id="ARBA00022692"/>
    </source>
</evidence>
<feature type="transmembrane region" description="Helical" evidence="5">
    <location>
        <begin position="217"/>
        <end position="237"/>
    </location>
</feature>
<dbReference type="Pfam" id="PF07690">
    <property type="entry name" value="MFS_1"/>
    <property type="match status" value="1"/>
</dbReference>
<evidence type="ECO:0000256" key="4">
    <source>
        <dbReference type="ARBA" id="ARBA00023136"/>
    </source>
</evidence>
<accession>A0A0P7Z2Q9</accession>
<reference evidence="7 8" key="1">
    <citation type="submission" date="2015-09" db="EMBL/GenBank/DDBJ databases">
        <title>Identification and resolution of microdiversity through metagenomic sequencing of parallel consortia.</title>
        <authorList>
            <person name="Nelson W.C."/>
            <person name="Romine M.F."/>
            <person name="Lindemann S.R."/>
        </authorList>
    </citation>
    <scope>NUCLEOTIDE SEQUENCE [LARGE SCALE GENOMIC DNA]</scope>
    <source>
        <strain evidence="7">Ana</strain>
    </source>
</reference>
<feature type="domain" description="Major facilitator superfamily (MFS) profile" evidence="6">
    <location>
        <begin position="1"/>
        <end position="393"/>
    </location>
</feature>
<dbReference type="AlphaFoldDB" id="A0A0P7Z2Q9"/>
<evidence type="ECO:0000259" key="6">
    <source>
        <dbReference type="PROSITE" id="PS50850"/>
    </source>
</evidence>
<dbReference type="Gene3D" id="1.20.1250.20">
    <property type="entry name" value="MFS general substrate transporter like domains"/>
    <property type="match status" value="1"/>
</dbReference>
<feature type="transmembrane region" description="Helical" evidence="5">
    <location>
        <begin position="139"/>
        <end position="158"/>
    </location>
</feature>
<dbReference type="Proteomes" id="UP000050465">
    <property type="component" value="Unassembled WGS sequence"/>
</dbReference>
<comment type="caution">
    <text evidence="7">The sequence shown here is derived from an EMBL/GenBank/DDBJ whole genome shotgun (WGS) entry which is preliminary data.</text>
</comment>
<evidence type="ECO:0000313" key="8">
    <source>
        <dbReference type="Proteomes" id="UP000050465"/>
    </source>
</evidence>
<feature type="transmembrane region" description="Helical" evidence="5">
    <location>
        <begin position="249"/>
        <end position="270"/>
    </location>
</feature>
<keyword evidence="3 5" id="KW-1133">Transmembrane helix</keyword>
<keyword evidence="2 5" id="KW-0812">Transmembrane</keyword>
<dbReference type="PANTHER" id="PTHR23534">
    <property type="entry name" value="MFS PERMEASE"/>
    <property type="match status" value="1"/>
</dbReference>
<feature type="transmembrane region" description="Helical" evidence="5">
    <location>
        <begin position="277"/>
        <end position="297"/>
    </location>
</feature>
<dbReference type="InterPro" id="IPR020846">
    <property type="entry name" value="MFS_dom"/>
</dbReference>
<proteinExistence type="predicted"/>
<dbReference type="InterPro" id="IPR036259">
    <property type="entry name" value="MFS_trans_sf"/>
</dbReference>
<protein>
    <submittedName>
        <fullName evidence="7">Arabinose efflux permease</fullName>
    </submittedName>
</protein>
<evidence type="ECO:0000256" key="5">
    <source>
        <dbReference type="SAM" id="Phobius"/>
    </source>
</evidence>
<dbReference type="STRING" id="1666911.HLUCCA11_02050"/>
<evidence type="ECO:0000313" key="7">
    <source>
        <dbReference type="EMBL" id="KPQ37236.1"/>
    </source>
</evidence>
<feature type="transmembrane region" description="Helical" evidence="5">
    <location>
        <begin position="370"/>
        <end position="389"/>
    </location>
</feature>
<dbReference type="EMBL" id="LJZR01000002">
    <property type="protein sequence ID" value="KPQ37236.1"/>
    <property type="molecule type" value="Genomic_DNA"/>
</dbReference>
<dbReference type="PROSITE" id="PS00216">
    <property type="entry name" value="SUGAR_TRANSPORT_1"/>
    <property type="match status" value="1"/>
</dbReference>
<comment type="subcellular location">
    <subcellularLocation>
        <location evidence="1">Cell membrane</location>
        <topology evidence="1">Multi-pass membrane protein</topology>
    </subcellularLocation>
</comment>
<keyword evidence="4 5" id="KW-0472">Membrane</keyword>
<gene>
    <name evidence="7" type="ORF">HLUCCA11_02050</name>
</gene>
<dbReference type="PROSITE" id="PS50850">
    <property type="entry name" value="MFS"/>
    <property type="match status" value="1"/>
</dbReference>
<evidence type="ECO:0000256" key="3">
    <source>
        <dbReference type="ARBA" id="ARBA00022989"/>
    </source>
</evidence>
<feature type="transmembrane region" description="Helical" evidence="5">
    <location>
        <begin position="78"/>
        <end position="99"/>
    </location>
</feature>
<sequence length="396" mass="42653">MAFSASSTSVKAQVTLLTLTQALAMTTDTVLITTAALVGYAIAADKSLATVPLAMRQVATMAATIPASMLMERVGRRGGFLLGTAVGVLGASLSIYSLMLANFGLFTLAMMLLGLANGFVGYYRFAAADIADEAFRSQAISWVIAGGIIAAVLGPWLANGSQGWFDSELYIGAFVAVVALQLLSAVCLLFLNIPHTAKRQMQESVRSLKTIARQPKFWVATVGSTISYGVMAFIMTATPLAMTDHTHSFAQSAAVIQWHVFGMFGPALFTGWLIKRFGVIAIISTGAVLNLGCVAINLAGTSFWNFAIALFLLGLGWNFMYVGSTTLLTETYAPTEKAKVQAAHDFIVFSFVAATTFFSGRIFYRFDWDMLNQMSWPLVLATLAVVMWLQRRRVTA</sequence>
<name>A0A0P7Z2Q9_9CYAN</name>
<dbReference type="PATRIC" id="fig|1666911.3.peg.1639"/>
<dbReference type="SUPFAM" id="SSF103473">
    <property type="entry name" value="MFS general substrate transporter"/>
    <property type="match status" value="1"/>
</dbReference>
<feature type="transmembrane region" description="Helical" evidence="5">
    <location>
        <begin position="170"/>
        <end position="191"/>
    </location>
</feature>
<evidence type="ECO:0000256" key="1">
    <source>
        <dbReference type="ARBA" id="ARBA00004651"/>
    </source>
</evidence>
<dbReference type="InterPro" id="IPR011701">
    <property type="entry name" value="MFS"/>
</dbReference>
<organism evidence="7 8">
    <name type="scientific">Phormidesmis priestleyi Ana</name>
    <dbReference type="NCBI Taxonomy" id="1666911"/>
    <lineage>
        <taxon>Bacteria</taxon>
        <taxon>Bacillati</taxon>
        <taxon>Cyanobacteriota</taxon>
        <taxon>Cyanophyceae</taxon>
        <taxon>Leptolyngbyales</taxon>
        <taxon>Leptolyngbyaceae</taxon>
        <taxon>Phormidesmis</taxon>
    </lineage>
</organism>
<dbReference type="PANTHER" id="PTHR23534:SF1">
    <property type="entry name" value="MAJOR FACILITATOR SUPERFAMILY PROTEIN"/>
    <property type="match status" value="1"/>
</dbReference>
<feature type="transmembrane region" description="Helical" evidence="5">
    <location>
        <begin position="303"/>
        <end position="322"/>
    </location>
</feature>
<feature type="transmembrane region" description="Helical" evidence="5">
    <location>
        <begin position="343"/>
        <end position="364"/>
    </location>
</feature>